<organism evidence="1 2">
    <name type="scientific">Pseudomonas violetae</name>
    <dbReference type="NCBI Taxonomy" id="2915813"/>
    <lineage>
        <taxon>Bacteria</taxon>
        <taxon>Pseudomonadati</taxon>
        <taxon>Pseudomonadota</taxon>
        <taxon>Gammaproteobacteria</taxon>
        <taxon>Pseudomonadales</taxon>
        <taxon>Pseudomonadaceae</taxon>
        <taxon>Pseudomonas</taxon>
    </lineage>
</organism>
<comment type="caution">
    <text evidence="1">The sequence shown here is derived from an EMBL/GenBank/DDBJ whole genome shotgun (WGS) entry which is preliminary data.</text>
</comment>
<evidence type="ECO:0000313" key="2">
    <source>
        <dbReference type="Proteomes" id="UP001299876"/>
    </source>
</evidence>
<evidence type="ECO:0000313" key="1">
    <source>
        <dbReference type="EMBL" id="MCK1788822.1"/>
    </source>
</evidence>
<reference evidence="1 2" key="1">
    <citation type="submission" date="2022-02" db="EMBL/GenBank/DDBJ databases">
        <title>Comparative genomics of the first Antarctic Pseudomonas spp. capable of biotransforming 2,4,6-Trinitrotoluene.</title>
        <authorList>
            <person name="Cabrera M.A."/>
            <person name="Marquez S.L."/>
            <person name="Perez-Donoso J.M."/>
        </authorList>
    </citation>
    <scope>NUCLEOTIDE SEQUENCE [LARGE SCALE GENOMIC DNA]</scope>
    <source>
        <strain evidence="1 2">TNT19</strain>
    </source>
</reference>
<protein>
    <submittedName>
        <fullName evidence="1">Uncharacterized protein</fullName>
    </submittedName>
</protein>
<proteinExistence type="predicted"/>
<dbReference type="EMBL" id="JAKNRW010000001">
    <property type="protein sequence ID" value="MCK1788822.1"/>
    <property type="molecule type" value="Genomic_DNA"/>
</dbReference>
<gene>
    <name evidence="1" type="ORF">L9059_01165</name>
</gene>
<keyword evidence="2" id="KW-1185">Reference proteome</keyword>
<dbReference type="RefSeq" id="WP_247286115.1">
    <property type="nucleotide sequence ID" value="NZ_JAKNRW010000001.1"/>
</dbReference>
<accession>A0ABT0ESV2</accession>
<sequence>MGDDFQRVDIGSRLDFNLGHVLGNDARDKLRAMALGSPAAELVKTIVQHFPILTSLFQAGAFYREFALPLLYMGSLQERLSDTAVKLSQPDRLRIEMAITVLVMELPDPFSSVLLGTSEQLVNMLPERAMQRAAVVAKVGRDLDALQPLSEQMDMDSFADIIREVHLFGHNSVSQAKRVPRLLDMAESHALALRSGENLVGIVYSQFCSEFALPQWAIAIDAMVQHASAMELPFDHKTFQRDLIGRAIVQPKGQTEDAIQLLRSLITATYSRLDPAAFLQRADKQLAKVRELELQIATLGANLTVTAMAKIGALAEAGGAEIKANRGWFKDELENLLPVVRAWQSFYAEWDRLHRKVPGVAAKSPASLSVVEKLPVQRHATAVVPQDVQHIQAELESAHATIEQNATALMELRTENFNLRSVNETLTLANRRPECLAVSMDLMRRIAIREAITPTDVLLFVEATSEGRVVVLDSAWKSAKEAATFQSSARMLEVISAMVFGYYDSIMSGNPDATARALLGKSYSANESENTSSNGKLRALREFHYLGRPHYFERHLKVGNGSGLEGMRVHFDIIDGKVVIAYAGPHLEVWSSN</sequence>
<dbReference type="Proteomes" id="UP001299876">
    <property type="component" value="Unassembled WGS sequence"/>
</dbReference>
<name>A0ABT0ESV2_9PSED</name>